<gene>
    <name evidence="4" type="primary">LOC108736974</name>
</gene>
<name>A0A1W4WY77_AGRPL</name>
<organism evidence="3 4">
    <name type="scientific">Agrilus planipennis</name>
    <name type="common">Emerald ash borer</name>
    <name type="synonym">Agrilus marcopoli</name>
    <dbReference type="NCBI Taxonomy" id="224129"/>
    <lineage>
        <taxon>Eukaryota</taxon>
        <taxon>Metazoa</taxon>
        <taxon>Ecdysozoa</taxon>
        <taxon>Arthropoda</taxon>
        <taxon>Hexapoda</taxon>
        <taxon>Insecta</taxon>
        <taxon>Pterygota</taxon>
        <taxon>Neoptera</taxon>
        <taxon>Endopterygota</taxon>
        <taxon>Coleoptera</taxon>
        <taxon>Polyphaga</taxon>
        <taxon>Elateriformia</taxon>
        <taxon>Buprestoidea</taxon>
        <taxon>Buprestidae</taxon>
        <taxon>Agrilinae</taxon>
        <taxon>Agrilus</taxon>
    </lineage>
</organism>
<feature type="region of interest" description="Disordered" evidence="1">
    <location>
        <begin position="242"/>
        <end position="270"/>
    </location>
</feature>
<accession>A0A1W4WY77</accession>
<evidence type="ECO:0000313" key="3">
    <source>
        <dbReference type="Proteomes" id="UP000192223"/>
    </source>
</evidence>
<dbReference type="STRING" id="224129.A0A1W4WY77"/>
<dbReference type="Gene3D" id="3.30.420.10">
    <property type="entry name" value="Ribonuclease H-like superfamily/Ribonuclease H"/>
    <property type="match status" value="1"/>
</dbReference>
<dbReference type="PROSITE" id="PS50994">
    <property type="entry name" value="INTEGRASE"/>
    <property type="match status" value="1"/>
</dbReference>
<dbReference type="AlphaFoldDB" id="A0A1W4WY77"/>
<protein>
    <submittedName>
        <fullName evidence="4">Uncharacterized protein LOC108736974</fullName>
    </submittedName>
</protein>
<dbReference type="PANTHER" id="PTHR38681">
    <property type="entry name" value="RETROVIRUS-RELATED POL POLYPROTEIN FROM TRANSPOSON 412-LIKE PROTEIN-RELATED"/>
    <property type="match status" value="1"/>
</dbReference>
<dbReference type="InterPro" id="IPR036397">
    <property type="entry name" value="RNaseH_sf"/>
</dbReference>
<dbReference type="InterPro" id="IPR001584">
    <property type="entry name" value="Integrase_cat-core"/>
</dbReference>
<dbReference type="InParanoid" id="A0A1W4WY77"/>
<dbReference type="KEGG" id="apln:108736974"/>
<dbReference type="GeneID" id="108736974"/>
<reference evidence="4" key="1">
    <citation type="submission" date="2025-08" db="UniProtKB">
        <authorList>
            <consortium name="RefSeq"/>
        </authorList>
    </citation>
    <scope>IDENTIFICATION</scope>
    <source>
        <tissue evidence="4">Entire body</tissue>
    </source>
</reference>
<evidence type="ECO:0000256" key="1">
    <source>
        <dbReference type="SAM" id="MobiDB-lite"/>
    </source>
</evidence>
<proteinExistence type="predicted"/>
<dbReference type="GO" id="GO:0015074">
    <property type="term" value="P:DNA integration"/>
    <property type="evidence" value="ECO:0007669"/>
    <property type="project" value="InterPro"/>
</dbReference>
<dbReference type="OrthoDB" id="8193444at2759"/>
<feature type="compositionally biased region" description="Basic and acidic residues" evidence="1">
    <location>
        <begin position="261"/>
        <end position="270"/>
    </location>
</feature>
<evidence type="ECO:0000313" key="4">
    <source>
        <dbReference type="RefSeq" id="XP_018325108.1"/>
    </source>
</evidence>
<feature type="domain" description="Integrase catalytic" evidence="2">
    <location>
        <begin position="1"/>
        <end position="123"/>
    </location>
</feature>
<dbReference type="Proteomes" id="UP000192223">
    <property type="component" value="Unplaced"/>
</dbReference>
<dbReference type="RefSeq" id="XP_018325108.1">
    <property type="nucleotide sequence ID" value="XM_018469606.1"/>
</dbReference>
<sequence length="270" mass="31025">MGDQEAATVARNFHHHWIARFGTSLRVTTDQGRQFESHLFKELNALTGTTHLRTTAYHPEANGMVERFHRQLKAAIKCHHSAKWIETLPTLILEIRSAWKEDLQSTAAEMVYGEPGEFLGKAEQEATTTSDFVQKLRQYVRQLQPVHGTRHGERTPFVFKHLATASQVFVRHDEPKGPLQQPYDGPFKVVSRAEKVFVVCVRGQNIKILINRLKPADLDDINTNNERTTEVQLIPIIPEHQATQEHHQSRNHQSCNHRHKEQRDQDAAFS</sequence>
<dbReference type="PANTHER" id="PTHR38681:SF1">
    <property type="entry name" value="RETROVIRUS-RELATED POL POLYPROTEIN FROM TRANSPOSON 412-LIKE PROTEIN"/>
    <property type="match status" value="1"/>
</dbReference>
<dbReference type="GO" id="GO:0003676">
    <property type="term" value="F:nucleic acid binding"/>
    <property type="evidence" value="ECO:0007669"/>
    <property type="project" value="InterPro"/>
</dbReference>
<keyword evidence="3" id="KW-1185">Reference proteome</keyword>
<dbReference type="SUPFAM" id="SSF53098">
    <property type="entry name" value="Ribonuclease H-like"/>
    <property type="match status" value="1"/>
</dbReference>
<dbReference type="InterPro" id="IPR012337">
    <property type="entry name" value="RNaseH-like_sf"/>
</dbReference>
<evidence type="ECO:0000259" key="2">
    <source>
        <dbReference type="PROSITE" id="PS50994"/>
    </source>
</evidence>